<dbReference type="PATRIC" id="fig|1218507.3.peg.209"/>
<evidence type="ECO:0000313" key="1">
    <source>
        <dbReference type="EMBL" id="KJY58553.1"/>
    </source>
</evidence>
<dbReference type="STRING" id="1218507.JF74_00550"/>
<dbReference type="HOGENOM" id="CLU_1658576_0_0_9"/>
<proteinExistence type="predicted"/>
<dbReference type="RefSeq" id="WP_046324021.1">
    <property type="nucleotide sequence ID" value="NZ_JBHTMT010000009.1"/>
</dbReference>
<organism evidence="1 2">
    <name type="scientific">Lactobacillus melliventris</name>
    <dbReference type="NCBI Taxonomy" id="1218507"/>
    <lineage>
        <taxon>Bacteria</taxon>
        <taxon>Bacillati</taxon>
        <taxon>Bacillota</taxon>
        <taxon>Bacilli</taxon>
        <taxon>Lactobacillales</taxon>
        <taxon>Lactobacillaceae</taxon>
        <taxon>Lactobacillus</taxon>
    </lineage>
</organism>
<dbReference type="EMBL" id="JXLI01000003">
    <property type="protein sequence ID" value="KJY58553.1"/>
    <property type="molecule type" value="Genomic_DNA"/>
</dbReference>
<comment type="caution">
    <text evidence="1">The sequence shown here is derived from an EMBL/GenBank/DDBJ whole genome shotgun (WGS) entry which is preliminary data.</text>
</comment>
<dbReference type="InterPro" id="IPR028978">
    <property type="entry name" value="Chorismate_lyase_/UTRA_dom_sf"/>
</dbReference>
<dbReference type="AlphaFoldDB" id="A0A0F4LJR0"/>
<dbReference type="OrthoDB" id="9926576at2"/>
<accession>A0A0F4LJR0</accession>
<protein>
    <submittedName>
        <fullName evidence="1">Uncharacterized protein</fullName>
    </submittedName>
</protein>
<reference evidence="1 2" key="1">
    <citation type="submission" date="2015-01" db="EMBL/GenBank/DDBJ databases">
        <title>Comparative genomics of the lactic acid bacteria isolated from the honey bee gut.</title>
        <authorList>
            <person name="Ellegaard K.M."/>
            <person name="Tamarit D."/>
            <person name="Javelind E."/>
            <person name="Olofsson T."/>
            <person name="Andersson S.G."/>
            <person name="Vasquez A."/>
        </authorList>
    </citation>
    <scope>NUCLEOTIDE SEQUENCE [LARGE SCALE GENOMIC DNA]</scope>
    <source>
        <strain evidence="1 2">Hma8</strain>
    </source>
</reference>
<evidence type="ECO:0000313" key="2">
    <source>
        <dbReference type="Proteomes" id="UP000033531"/>
    </source>
</evidence>
<gene>
    <name evidence="1" type="ORF">JF74_00550</name>
</gene>
<dbReference type="Gene3D" id="3.40.1410.10">
    <property type="entry name" value="Chorismate lyase-like"/>
    <property type="match status" value="1"/>
</dbReference>
<name>A0A0F4LJR0_9LACO</name>
<dbReference type="SUPFAM" id="SSF64288">
    <property type="entry name" value="Chorismate lyase-like"/>
    <property type="match status" value="1"/>
</dbReference>
<sequence length="157" mass="18847">MITNKLKNYLTPQQREISSEWQIQLISSEVIEQSDFWDDLFMNEVGSIWQRLFLLKYQDDPFSLIKSFIPQKLVRNKPKQSNDISKQNLELDIDCNNKADRIKKNILLTWPTSEECRLLLLKQESQVFVEKNYILCDKNIIRYEEEIIIPDKIEYED</sequence>
<dbReference type="Proteomes" id="UP000033531">
    <property type="component" value="Unassembled WGS sequence"/>
</dbReference>